<dbReference type="PANTHER" id="PTHR37817:SF1">
    <property type="entry name" value="N-ACETYLTRANSFERASE EIS"/>
    <property type="match status" value="1"/>
</dbReference>
<gene>
    <name evidence="2" type="ORF">H5V45_14830</name>
</gene>
<dbReference type="GO" id="GO:0034069">
    <property type="term" value="F:aminoglycoside N-acetyltransferase activity"/>
    <property type="evidence" value="ECO:0007669"/>
    <property type="project" value="TreeGrafter"/>
</dbReference>
<dbReference type="InterPro" id="IPR051554">
    <property type="entry name" value="Acetyltransferase_Eis"/>
</dbReference>
<evidence type="ECO:0000313" key="2">
    <source>
        <dbReference type="EMBL" id="MBB6628598.1"/>
    </source>
</evidence>
<dbReference type="Pfam" id="PF17668">
    <property type="entry name" value="Acetyltransf_17"/>
    <property type="match status" value="1"/>
</dbReference>
<dbReference type="Gene3D" id="3.40.630.30">
    <property type="match status" value="2"/>
</dbReference>
<dbReference type="InterPro" id="IPR025559">
    <property type="entry name" value="Eis_dom"/>
</dbReference>
<dbReference type="InterPro" id="IPR016181">
    <property type="entry name" value="Acyl_CoA_acyltransferase"/>
</dbReference>
<feature type="domain" description="N-acetyltransferase" evidence="1">
    <location>
        <begin position="13"/>
        <end position="159"/>
    </location>
</feature>
<dbReference type="PANTHER" id="PTHR37817">
    <property type="entry name" value="N-ACETYLTRANSFERASE EIS"/>
    <property type="match status" value="1"/>
</dbReference>
<sequence length="407" mass="42951">MVSPDPAPARTSRTTRHLTVEDFEQSLKLGGEAFGVMPAGATPPTPAGSVAPGRHTWGTFEGDRLLARVVGREFHSWFGGARVATCGVAGVTVVAEHRGDGLLAPLLRELLVEAAGSGEVVSTLFPTAPGIYRGLGYEVVGAKDTVEIRTADLERVRRPERTTVRRATTADFDAVRHVYDTWAAAQNGPLTRSGPSFAADAEEFVDSFTGVTLAEEDGKVVGFASWDRGQGYDATSTIEVSDLLGLTADATRALWRVLGSFGAVTGHVHLETSGDDVARLVLPTAGWRLVESRSYMLRVLDVAGAFTARAFGIDADVTFAVAGDPLGMLDGDYRLVTAPAGGPTRCERVDAPDGVPTFTPQGLALAYAGAQGCGSLRLAGHLTGPDHHDATLDALLGGRRVHIRDYF</sequence>
<dbReference type="Pfam" id="PF13530">
    <property type="entry name" value="SCP2_2"/>
    <property type="match status" value="1"/>
</dbReference>
<keyword evidence="3" id="KW-1185">Reference proteome</keyword>
<dbReference type="Gene3D" id="3.30.1050.10">
    <property type="entry name" value="SCP2 sterol-binding domain"/>
    <property type="match status" value="1"/>
</dbReference>
<name>A0A7X0RKA0_9ACTN</name>
<dbReference type="SUPFAM" id="SSF55729">
    <property type="entry name" value="Acyl-CoA N-acyltransferases (Nat)"/>
    <property type="match status" value="1"/>
</dbReference>
<organism evidence="2 3">
    <name type="scientific">Nocardioides luti</name>
    <dbReference type="NCBI Taxonomy" id="2761101"/>
    <lineage>
        <taxon>Bacteria</taxon>
        <taxon>Bacillati</taxon>
        <taxon>Actinomycetota</taxon>
        <taxon>Actinomycetes</taxon>
        <taxon>Propionibacteriales</taxon>
        <taxon>Nocardioidaceae</taxon>
        <taxon>Nocardioides</taxon>
    </lineage>
</organism>
<dbReference type="GO" id="GO:0030649">
    <property type="term" value="P:aminoglycoside antibiotic catabolic process"/>
    <property type="evidence" value="ECO:0007669"/>
    <property type="project" value="TreeGrafter"/>
</dbReference>
<reference evidence="2 3" key="1">
    <citation type="submission" date="2020-08" db="EMBL/GenBank/DDBJ databases">
        <authorList>
            <person name="Seo M.-J."/>
        </authorList>
    </citation>
    <scope>NUCLEOTIDE SEQUENCE [LARGE SCALE GENOMIC DNA]</scope>
    <source>
        <strain evidence="2 3">KIGAM211</strain>
    </source>
</reference>
<accession>A0A7X0RKA0</accession>
<comment type="caution">
    <text evidence="2">The sequence shown here is derived from an EMBL/GenBank/DDBJ whole genome shotgun (WGS) entry which is preliminary data.</text>
</comment>
<evidence type="ECO:0000313" key="3">
    <source>
        <dbReference type="Proteomes" id="UP000523955"/>
    </source>
</evidence>
<dbReference type="Pfam" id="PF13527">
    <property type="entry name" value="Acetyltransf_9"/>
    <property type="match status" value="1"/>
</dbReference>
<dbReference type="InterPro" id="IPR000182">
    <property type="entry name" value="GNAT_dom"/>
</dbReference>
<dbReference type="EMBL" id="JACKXE010000001">
    <property type="protein sequence ID" value="MBB6628598.1"/>
    <property type="molecule type" value="Genomic_DNA"/>
</dbReference>
<protein>
    <submittedName>
        <fullName evidence="2">GNAT family N-acetyltransferase</fullName>
    </submittedName>
</protein>
<dbReference type="RefSeq" id="WP_185253638.1">
    <property type="nucleotide sequence ID" value="NZ_JACKXE010000001.1"/>
</dbReference>
<keyword evidence="2" id="KW-0808">Transferase</keyword>
<dbReference type="SUPFAM" id="SSF55718">
    <property type="entry name" value="SCP-like"/>
    <property type="match status" value="1"/>
</dbReference>
<evidence type="ECO:0000259" key="1">
    <source>
        <dbReference type="PROSITE" id="PS51186"/>
    </source>
</evidence>
<dbReference type="AlphaFoldDB" id="A0A7X0RKA0"/>
<dbReference type="InterPro" id="IPR041380">
    <property type="entry name" value="Acetyltransf_17"/>
</dbReference>
<dbReference type="InterPro" id="IPR036527">
    <property type="entry name" value="SCP2_sterol-bd_dom_sf"/>
</dbReference>
<dbReference type="PROSITE" id="PS51186">
    <property type="entry name" value="GNAT"/>
    <property type="match status" value="1"/>
</dbReference>
<dbReference type="Proteomes" id="UP000523955">
    <property type="component" value="Unassembled WGS sequence"/>
</dbReference>
<proteinExistence type="predicted"/>